<dbReference type="AlphaFoldDB" id="A0A812SAC1"/>
<name>A0A812SAC1_9DINO</name>
<dbReference type="OrthoDB" id="427383at2759"/>
<sequence length="103" mass="12000">MSAVQHGANAGNVGCRRFRTRNEMWAARAEAAHQWRQFQAQRKFNKCASAVALYEQKMTDYDAWRDRIMEAPRTEIARRRDWLAAQQGSSLVEVDKYHKSRLG</sequence>
<dbReference type="Proteomes" id="UP000604046">
    <property type="component" value="Unassembled WGS sequence"/>
</dbReference>
<evidence type="ECO:0000313" key="2">
    <source>
        <dbReference type="Proteomes" id="UP000604046"/>
    </source>
</evidence>
<dbReference type="EMBL" id="CAJNDS010002434">
    <property type="protein sequence ID" value="CAE7472477.1"/>
    <property type="molecule type" value="Genomic_DNA"/>
</dbReference>
<reference evidence="1" key="1">
    <citation type="submission" date="2021-02" db="EMBL/GenBank/DDBJ databases">
        <authorList>
            <person name="Dougan E. K."/>
            <person name="Rhodes N."/>
            <person name="Thang M."/>
            <person name="Chan C."/>
        </authorList>
    </citation>
    <scope>NUCLEOTIDE SEQUENCE</scope>
</reference>
<comment type="caution">
    <text evidence="1">The sequence shown here is derived from an EMBL/GenBank/DDBJ whole genome shotgun (WGS) entry which is preliminary data.</text>
</comment>
<accession>A0A812SAC1</accession>
<proteinExistence type="predicted"/>
<evidence type="ECO:0000313" key="1">
    <source>
        <dbReference type="EMBL" id="CAE7472477.1"/>
    </source>
</evidence>
<keyword evidence="2" id="KW-1185">Reference proteome</keyword>
<gene>
    <name evidence="1" type="ORF">SNAT2548_LOCUS26540</name>
</gene>
<organism evidence="1 2">
    <name type="scientific">Symbiodinium natans</name>
    <dbReference type="NCBI Taxonomy" id="878477"/>
    <lineage>
        <taxon>Eukaryota</taxon>
        <taxon>Sar</taxon>
        <taxon>Alveolata</taxon>
        <taxon>Dinophyceae</taxon>
        <taxon>Suessiales</taxon>
        <taxon>Symbiodiniaceae</taxon>
        <taxon>Symbiodinium</taxon>
    </lineage>
</organism>
<protein>
    <submittedName>
        <fullName evidence="1">Uncharacterized protein</fullName>
    </submittedName>
</protein>